<evidence type="ECO:0000256" key="1">
    <source>
        <dbReference type="SAM" id="MobiDB-lite"/>
    </source>
</evidence>
<accession>A0A6L2KH73</accession>
<organism evidence="2">
    <name type="scientific">Tanacetum cinerariifolium</name>
    <name type="common">Dalmatian daisy</name>
    <name type="synonym">Chrysanthemum cinerariifolium</name>
    <dbReference type="NCBI Taxonomy" id="118510"/>
    <lineage>
        <taxon>Eukaryota</taxon>
        <taxon>Viridiplantae</taxon>
        <taxon>Streptophyta</taxon>
        <taxon>Embryophyta</taxon>
        <taxon>Tracheophyta</taxon>
        <taxon>Spermatophyta</taxon>
        <taxon>Magnoliopsida</taxon>
        <taxon>eudicotyledons</taxon>
        <taxon>Gunneridae</taxon>
        <taxon>Pentapetalae</taxon>
        <taxon>asterids</taxon>
        <taxon>campanulids</taxon>
        <taxon>Asterales</taxon>
        <taxon>Asteraceae</taxon>
        <taxon>Asteroideae</taxon>
        <taxon>Anthemideae</taxon>
        <taxon>Anthemidinae</taxon>
        <taxon>Tanacetum</taxon>
    </lineage>
</organism>
<dbReference type="EMBL" id="BKCJ010002240">
    <property type="protein sequence ID" value="GEU47224.1"/>
    <property type="molecule type" value="Genomic_DNA"/>
</dbReference>
<feature type="compositionally biased region" description="Polar residues" evidence="1">
    <location>
        <begin position="48"/>
        <end position="59"/>
    </location>
</feature>
<comment type="caution">
    <text evidence="2">The sequence shown here is derived from an EMBL/GenBank/DDBJ whole genome shotgun (WGS) entry which is preliminary data.</text>
</comment>
<feature type="compositionally biased region" description="Polar residues" evidence="1">
    <location>
        <begin position="67"/>
        <end position="79"/>
    </location>
</feature>
<protein>
    <submittedName>
        <fullName evidence="2">Uncharacterized protein</fullName>
    </submittedName>
</protein>
<reference evidence="2" key="1">
    <citation type="journal article" date="2019" name="Sci. Rep.">
        <title>Draft genome of Tanacetum cinerariifolium, the natural source of mosquito coil.</title>
        <authorList>
            <person name="Yamashiro T."/>
            <person name="Shiraishi A."/>
            <person name="Satake H."/>
            <person name="Nakayama K."/>
        </authorList>
    </citation>
    <scope>NUCLEOTIDE SEQUENCE</scope>
</reference>
<feature type="region of interest" description="Disordered" evidence="1">
    <location>
        <begin position="13"/>
        <end position="117"/>
    </location>
</feature>
<dbReference type="AlphaFoldDB" id="A0A6L2KH73"/>
<proteinExistence type="predicted"/>
<name>A0A6L2KH73_TANCI</name>
<feature type="compositionally biased region" description="Basic residues" evidence="1">
    <location>
        <begin position="26"/>
        <end position="43"/>
    </location>
</feature>
<sequence length="513" mass="56723">MKAICYLDVLMDSKDPKYSSPTKKVPQGKKPRARSRLGRKQSSKHISESTIEASKSQSSRSKKETKSSLAMDTSPSYLSPPTLMVGEMYEEVQQEAGGLSSLGDTSKDGAHPQLSSDMSAFPRIKHSSSTSFILHSESASGHDALADFTAEADPGIYKTKSAGDMFKTAHTTSSANEESRADDISRNVKLEDLEDILKDTRSAFYTPNSPTDEPIIILDVHLLQSQKKELEQEKVTTEVASVKAKPLYPDINQLTKHLVTSLKPKLSKLLASHDFASCLPTELKELPSKIIGLSRAIKELKQHIKDMEIKIPRDLNEILFATLVENASGAISTGVTSEDKAITSPTEGEKDADINLKNELVDLLGIDIVTQYYNKNLLYERYCKKIKKRRQSSKIINCDVLTKKGPISLKKVYKAGKRLLYAKRNKAISLGKGAFKVSREVHLLFLKGLYLTESSNGLQPKQADLSYVHASNKLHLHEIRVVPSKHEANQCGSLSAPERIALSARVVIKKFVC</sequence>
<gene>
    <name evidence="2" type="ORF">Tci_019202</name>
</gene>
<evidence type="ECO:0000313" key="2">
    <source>
        <dbReference type="EMBL" id="GEU47224.1"/>
    </source>
</evidence>